<gene>
    <name evidence="7" type="ORF">H9723_01700</name>
</gene>
<feature type="domain" description="Iron dependent repressor metal binding and dimerisation" evidence="6">
    <location>
        <begin position="63"/>
        <end position="123"/>
    </location>
</feature>
<dbReference type="SUPFAM" id="SSF46785">
    <property type="entry name" value="Winged helix' DNA-binding domain"/>
    <property type="match status" value="1"/>
</dbReference>
<dbReference type="InterPro" id="IPR036390">
    <property type="entry name" value="WH_DNA-bd_sf"/>
</dbReference>
<dbReference type="GO" id="GO:0046983">
    <property type="term" value="F:protein dimerization activity"/>
    <property type="evidence" value="ECO:0007669"/>
    <property type="project" value="InterPro"/>
</dbReference>
<dbReference type="InterPro" id="IPR022689">
    <property type="entry name" value="Iron_dep_repressor"/>
</dbReference>
<dbReference type="InterPro" id="IPR050536">
    <property type="entry name" value="DtxR_MntR_Metal-Reg"/>
</dbReference>
<dbReference type="SMART" id="SM00529">
    <property type="entry name" value="HTH_DTXR"/>
    <property type="match status" value="1"/>
</dbReference>
<dbReference type="Gene3D" id="1.10.60.10">
    <property type="entry name" value="Iron dependent repressor, metal binding and dimerisation domain"/>
    <property type="match status" value="1"/>
</dbReference>
<dbReference type="InterPro" id="IPR036388">
    <property type="entry name" value="WH-like_DNA-bd_sf"/>
</dbReference>
<evidence type="ECO:0000256" key="1">
    <source>
        <dbReference type="ARBA" id="ARBA00007871"/>
    </source>
</evidence>
<dbReference type="InterPro" id="IPR001367">
    <property type="entry name" value="Fe_dep_repressor"/>
</dbReference>
<sequence>MELGQSLEDYLEAAYLISEKHPTRNIDIAVLLNRSKPSVSVAMKELVKKGYALKDSNGNVCLTEKGKELAKNVYERHQYYKNLLIRAGVNPETAEKEGCALEHVLSNDSHRKLEKYIRELERDN</sequence>
<keyword evidence="2" id="KW-0805">Transcription regulation</keyword>
<name>A0A9D2G813_9FIRM</name>
<proteinExistence type="inferred from homology"/>
<evidence type="ECO:0000259" key="5">
    <source>
        <dbReference type="Pfam" id="PF01325"/>
    </source>
</evidence>
<evidence type="ECO:0000313" key="7">
    <source>
        <dbReference type="EMBL" id="HIZ73947.1"/>
    </source>
</evidence>
<dbReference type="Proteomes" id="UP000824116">
    <property type="component" value="Unassembled WGS sequence"/>
</dbReference>
<dbReference type="InterPro" id="IPR036421">
    <property type="entry name" value="Fe_dep_repressor_sf"/>
</dbReference>
<dbReference type="SUPFAM" id="SSF47979">
    <property type="entry name" value="Iron-dependent repressor protein, dimerization domain"/>
    <property type="match status" value="1"/>
</dbReference>
<evidence type="ECO:0000259" key="6">
    <source>
        <dbReference type="Pfam" id="PF02742"/>
    </source>
</evidence>
<dbReference type="EMBL" id="DXAY01000038">
    <property type="protein sequence ID" value="HIZ73947.1"/>
    <property type="molecule type" value="Genomic_DNA"/>
</dbReference>
<dbReference type="InterPro" id="IPR022687">
    <property type="entry name" value="HTH_DTXR"/>
</dbReference>
<accession>A0A9D2G813</accession>
<feature type="domain" description="HTH dtxR-type" evidence="5">
    <location>
        <begin position="3"/>
        <end position="51"/>
    </location>
</feature>
<evidence type="ECO:0000256" key="2">
    <source>
        <dbReference type="ARBA" id="ARBA00023015"/>
    </source>
</evidence>
<dbReference type="GO" id="GO:0003677">
    <property type="term" value="F:DNA binding"/>
    <property type="evidence" value="ECO:0007669"/>
    <property type="project" value="UniProtKB-KW"/>
</dbReference>
<evidence type="ECO:0000313" key="8">
    <source>
        <dbReference type="Proteomes" id="UP000824116"/>
    </source>
</evidence>
<dbReference type="Pfam" id="PF01325">
    <property type="entry name" value="Fe_dep_repress"/>
    <property type="match status" value="1"/>
</dbReference>
<reference evidence="7" key="2">
    <citation type="submission" date="2021-04" db="EMBL/GenBank/DDBJ databases">
        <authorList>
            <person name="Gilroy R."/>
        </authorList>
    </citation>
    <scope>NUCLEOTIDE SEQUENCE</scope>
    <source>
        <strain evidence="7">CHK196-3914</strain>
    </source>
</reference>
<comment type="similarity">
    <text evidence="1">Belongs to the DtxR/MntR family.</text>
</comment>
<dbReference type="AlphaFoldDB" id="A0A9D2G813"/>
<dbReference type="Gene3D" id="1.10.10.10">
    <property type="entry name" value="Winged helix-like DNA-binding domain superfamily/Winged helix DNA-binding domain"/>
    <property type="match status" value="1"/>
</dbReference>
<dbReference type="Pfam" id="PF02742">
    <property type="entry name" value="Fe_dep_repr_C"/>
    <property type="match status" value="1"/>
</dbReference>
<protein>
    <submittedName>
        <fullName evidence="7">Metal-dependent transcriptional regulator</fullName>
    </submittedName>
</protein>
<organism evidence="7 8">
    <name type="scientific">Candidatus Mediterraneibacter stercoravium</name>
    <dbReference type="NCBI Taxonomy" id="2838685"/>
    <lineage>
        <taxon>Bacteria</taxon>
        <taxon>Bacillati</taxon>
        <taxon>Bacillota</taxon>
        <taxon>Clostridia</taxon>
        <taxon>Lachnospirales</taxon>
        <taxon>Lachnospiraceae</taxon>
        <taxon>Mediterraneibacter</taxon>
    </lineage>
</organism>
<comment type="caution">
    <text evidence="7">The sequence shown here is derived from an EMBL/GenBank/DDBJ whole genome shotgun (WGS) entry which is preliminary data.</text>
</comment>
<dbReference type="PANTHER" id="PTHR33238">
    <property type="entry name" value="IRON (METAL) DEPENDENT REPRESSOR, DTXR FAMILY"/>
    <property type="match status" value="1"/>
</dbReference>
<keyword evidence="4" id="KW-0804">Transcription</keyword>
<evidence type="ECO:0000256" key="3">
    <source>
        <dbReference type="ARBA" id="ARBA00023125"/>
    </source>
</evidence>
<keyword evidence="3" id="KW-0238">DNA-binding</keyword>
<evidence type="ECO:0000256" key="4">
    <source>
        <dbReference type="ARBA" id="ARBA00023163"/>
    </source>
</evidence>
<dbReference type="GO" id="GO:0003700">
    <property type="term" value="F:DNA-binding transcription factor activity"/>
    <property type="evidence" value="ECO:0007669"/>
    <property type="project" value="InterPro"/>
</dbReference>
<dbReference type="GO" id="GO:0046914">
    <property type="term" value="F:transition metal ion binding"/>
    <property type="evidence" value="ECO:0007669"/>
    <property type="project" value="InterPro"/>
</dbReference>
<reference evidence="7" key="1">
    <citation type="journal article" date="2021" name="PeerJ">
        <title>Extensive microbial diversity within the chicken gut microbiome revealed by metagenomics and culture.</title>
        <authorList>
            <person name="Gilroy R."/>
            <person name="Ravi A."/>
            <person name="Getino M."/>
            <person name="Pursley I."/>
            <person name="Horton D.L."/>
            <person name="Alikhan N.F."/>
            <person name="Baker D."/>
            <person name="Gharbi K."/>
            <person name="Hall N."/>
            <person name="Watson M."/>
            <person name="Adriaenssens E.M."/>
            <person name="Foster-Nyarko E."/>
            <person name="Jarju S."/>
            <person name="Secka A."/>
            <person name="Antonio M."/>
            <person name="Oren A."/>
            <person name="Chaudhuri R.R."/>
            <person name="La Ragione R."/>
            <person name="Hildebrand F."/>
            <person name="Pallen M.J."/>
        </authorList>
    </citation>
    <scope>NUCLEOTIDE SEQUENCE</scope>
    <source>
        <strain evidence="7">CHK196-3914</strain>
    </source>
</reference>
<dbReference type="PANTHER" id="PTHR33238:SF7">
    <property type="entry name" value="IRON-DEPENDENT TRANSCRIPTIONAL REGULATOR"/>
    <property type="match status" value="1"/>
</dbReference>